<evidence type="ECO:0000256" key="5">
    <source>
        <dbReference type="ARBA" id="ARBA00022989"/>
    </source>
</evidence>
<evidence type="ECO:0000313" key="9">
    <source>
        <dbReference type="EMBL" id="UPV76740.1"/>
    </source>
</evidence>
<dbReference type="PANTHER" id="PTHR30193">
    <property type="entry name" value="ABC TRANSPORTER PERMEASE PROTEIN"/>
    <property type="match status" value="1"/>
</dbReference>
<keyword evidence="9" id="KW-0614">Plasmid</keyword>
<evidence type="ECO:0000313" key="10">
    <source>
        <dbReference type="Proteomes" id="UP000830729"/>
    </source>
</evidence>
<keyword evidence="4 7" id="KW-0812">Transmembrane</keyword>
<name>A0A8U0I0D5_9EURY</name>
<dbReference type="RefSeq" id="WP_248652773.1">
    <property type="nucleotide sequence ID" value="NZ_CP096661.1"/>
</dbReference>
<proteinExistence type="inferred from homology"/>
<accession>A0A8U0I0D5</accession>
<dbReference type="SUPFAM" id="SSF161098">
    <property type="entry name" value="MetI-like"/>
    <property type="match status" value="1"/>
</dbReference>
<feature type="transmembrane region" description="Helical" evidence="7">
    <location>
        <begin position="23"/>
        <end position="45"/>
    </location>
</feature>
<comment type="subcellular location">
    <subcellularLocation>
        <location evidence="1 7">Cell membrane</location>
        <topology evidence="1 7">Multi-pass membrane protein</topology>
    </subcellularLocation>
</comment>
<evidence type="ECO:0000256" key="6">
    <source>
        <dbReference type="ARBA" id="ARBA00023136"/>
    </source>
</evidence>
<reference evidence="9 10" key="1">
    <citation type="submission" date="2022-04" db="EMBL/GenBank/DDBJ databases">
        <title>Diverse halophilic archaea isolated from saline environments.</title>
        <authorList>
            <person name="Cui H.-L."/>
        </authorList>
    </citation>
    <scope>NUCLEOTIDE SEQUENCE [LARGE SCALE GENOMIC DNA]</scope>
    <source>
        <strain evidence="9 10">XZYJT49</strain>
        <plasmid evidence="9 10">unnamed2</plasmid>
    </source>
</reference>
<keyword evidence="3" id="KW-1003">Cell membrane</keyword>
<evidence type="ECO:0000256" key="7">
    <source>
        <dbReference type="RuleBase" id="RU363032"/>
    </source>
</evidence>
<geneLocation type="plasmid" evidence="9 10">
    <name>unnamed2</name>
</geneLocation>
<dbReference type="AlphaFoldDB" id="A0A8U0I0D5"/>
<feature type="transmembrane region" description="Helical" evidence="7">
    <location>
        <begin position="288"/>
        <end position="307"/>
    </location>
</feature>
<dbReference type="GeneID" id="72187800"/>
<evidence type="ECO:0000259" key="8">
    <source>
        <dbReference type="PROSITE" id="PS50928"/>
    </source>
</evidence>
<feature type="transmembrane region" description="Helical" evidence="7">
    <location>
        <begin position="95"/>
        <end position="116"/>
    </location>
</feature>
<feature type="transmembrane region" description="Helical" evidence="7">
    <location>
        <begin position="128"/>
        <end position="148"/>
    </location>
</feature>
<evidence type="ECO:0000256" key="3">
    <source>
        <dbReference type="ARBA" id="ARBA00022475"/>
    </source>
</evidence>
<comment type="similarity">
    <text evidence="7">Belongs to the binding-protein-dependent transport system permease family.</text>
</comment>
<keyword evidence="2 7" id="KW-0813">Transport</keyword>
<keyword evidence="6 7" id="KW-0472">Membrane</keyword>
<feature type="transmembrane region" description="Helical" evidence="7">
    <location>
        <begin position="234"/>
        <end position="259"/>
    </location>
</feature>
<dbReference type="CDD" id="cd06261">
    <property type="entry name" value="TM_PBP2"/>
    <property type="match status" value="1"/>
</dbReference>
<protein>
    <submittedName>
        <fullName evidence="9">Sugar ABC transporter permease</fullName>
    </submittedName>
</protein>
<dbReference type="GO" id="GO:0055085">
    <property type="term" value="P:transmembrane transport"/>
    <property type="evidence" value="ECO:0007669"/>
    <property type="project" value="InterPro"/>
</dbReference>
<dbReference type="PROSITE" id="PS50928">
    <property type="entry name" value="ABC_TM1"/>
    <property type="match status" value="1"/>
</dbReference>
<dbReference type="InterPro" id="IPR051393">
    <property type="entry name" value="ABC_transporter_permease"/>
</dbReference>
<dbReference type="Pfam" id="PF00528">
    <property type="entry name" value="BPD_transp_1"/>
    <property type="match status" value="1"/>
</dbReference>
<dbReference type="Proteomes" id="UP000830729">
    <property type="component" value="Plasmid unnamed2"/>
</dbReference>
<evidence type="ECO:0000256" key="1">
    <source>
        <dbReference type="ARBA" id="ARBA00004651"/>
    </source>
</evidence>
<gene>
    <name evidence="9" type="ORF">M0R89_21335</name>
</gene>
<dbReference type="KEGG" id="halx:M0R89_21335"/>
<dbReference type="PANTHER" id="PTHR30193:SF37">
    <property type="entry name" value="INNER MEMBRANE ABC TRANSPORTER PERMEASE PROTEIN YCJO"/>
    <property type="match status" value="1"/>
</dbReference>
<dbReference type="EMBL" id="CP096661">
    <property type="protein sequence ID" value="UPV76740.1"/>
    <property type="molecule type" value="Genomic_DNA"/>
</dbReference>
<organism evidence="9 10">
    <name type="scientific">Halorussus limi</name>
    <dbReference type="NCBI Taxonomy" id="2938695"/>
    <lineage>
        <taxon>Archaea</taxon>
        <taxon>Methanobacteriati</taxon>
        <taxon>Methanobacteriota</taxon>
        <taxon>Stenosarchaea group</taxon>
        <taxon>Halobacteria</taxon>
        <taxon>Halobacteriales</taxon>
        <taxon>Haladaptataceae</taxon>
        <taxon>Halorussus</taxon>
    </lineage>
</organism>
<evidence type="ECO:0000256" key="4">
    <source>
        <dbReference type="ARBA" id="ARBA00022692"/>
    </source>
</evidence>
<feature type="domain" description="ABC transmembrane type-1" evidence="8">
    <location>
        <begin position="91"/>
        <end position="306"/>
    </location>
</feature>
<keyword evidence="5 7" id="KW-1133">Transmembrane helix</keyword>
<sequence length="314" mass="34845">MSTVSEDIAQRDRSFRDRVLEEYGGLQGILFLLPTLVLLTGIVFYPMVVNGFLLSFKQFTLNPDAVDPWVGLENYEYWLFGQGQSLFLFSLKMTLLYELVVVPFDLVVALGAALVMNESLPARPFWRGLMLAGYASPAIAAGLVWGTMEQAATYGLVYNTLNIFFDIPASGGITSNTPWAFWGVVIAKVWRDFGFMYVVFLAGVQSIPKELYEIAKVDGAGPVQRFRYITLPHLRTVIVTVVMIRTVFTVGKVAIPWAVTKGGPVNYTTFLGVAIFKSAFLNWSMGQAAALGMVFAVGIIPLILIWVRTETEDY</sequence>
<dbReference type="GO" id="GO:0005886">
    <property type="term" value="C:plasma membrane"/>
    <property type="evidence" value="ECO:0007669"/>
    <property type="project" value="UniProtKB-SubCell"/>
</dbReference>
<dbReference type="Gene3D" id="1.10.3720.10">
    <property type="entry name" value="MetI-like"/>
    <property type="match status" value="1"/>
</dbReference>
<keyword evidence="10" id="KW-1185">Reference proteome</keyword>
<dbReference type="InterPro" id="IPR000515">
    <property type="entry name" value="MetI-like"/>
</dbReference>
<dbReference type="InterPro" id="IPR035906">
    <property type="entry name" value="MetI-like_sf"/>
</dbReference>
<evidence type="ECO:0000256" key="2">
    <source>
        <dbReference type="ARBA" id="ARBA00022448"/>
    </source>
</evidence>